<name>A0ABV3Z5U3_9PROT</name>
<keyword evidence="6 8" id="KW-1133">Transmembrane helix</keyword>
<keyword evidence="10" id="KW-1185">Reference proteome</keyword>
<keyword evidence="4 8" id="KW-1003">Cell membrane</keyword>
<gene>
    <name evidence="9" type="ORF">ABFZ84_09845</name>
</gene>
<dbReference type="InterPro" id="IPR052017">
    <property type="entry name" value="TSUP"/>
</dbReference>
<dbReference type="RefSeq" id="WP_369313848.1">
    <property type="nucleotide sequence ID" value="NZ_JBEHZE010000001.1"/>
</dbReference>
<evidence type="ECO:0000256" key="1">
    <source>
        <dbReference type="ARBA" id="ARBA00004651"/>
    </source>
</evidence>
<dbReference type="PANTHER" id="PTHR30269:SF0">
    <property type="entry name" value="MEMBRANE TRANSPORTER PROTEIN YFCA-RELATED"/>
    <property type="match status" value="1"/>
</dbReference>
<protein>
    <recommendedName>
        <fullName evidence="8">Probable membrane transporter protein</fullName>
    </recommendedName>
</protein>
<feature type="transmembrane region" description="Helical" evidence="8">
    <location>
        <begin position="12"/>
        <end position="34"/>
    </location>
</feature>
<evidence type="ECO:0000313" key="9">
    <source>
        <dbReference type="EMBL" id="MEX6633848.1"/>
    </source>
</evidence>
<feature type="transmembrane region" description="Helical" evidence="8">
    <location>
        <begin position="177"/>
        <end position="196"/>
    </location>
</feature>
<accession>A0ABV3Z5U3</accession>
<dbReference type="InterPro" id="IPR002781">
    <property type="entry name" value="TM_pro_TauE-like"/>
</dbReference>
<sequence>MIEVELWKVGLLFVAGVASGWINVLAGGGSMLVVPVMLFMGMPGPVANGTNRIGVIAQNVAAIGGFFRRGFSDFRLSATLAACGGFGAFFGAQVGVKLDGIWFDRTLAIIMICILVIMLTGLGQKPKQTDGKPKNLLLGHFLFVIAGFYGGFIQIGVGLIQLPILNRVMGLDLVRANMHKVFVAMVFSFVSLGVFASQVKIEWALGLALAAGYAIGGWLGANSAVSKGEALIKKVFYLALAGMAIKLLFFR</sequence>
<feature type="transmembrane region" description="Helical" evidence="8">
    <location>
        <begin position="135"/>
        <end position="157"/>
    </location>
</feature>
<evidence type="ECO:0000313" key="10">
    <source>
        <dbReference type="Proteomes" id="UP001560685"/>
    </source>
</evidence>
<evidence type="ECO:0000256" key="2">
    <source>
        <dbReference type="ARBA" id="ARBA00009142"/>
    </source>
</evidence>
<evidence type="ECO:0000256" key="8">
    <source>
        <dbReference type="RuleBase" id="RU363041"/>
    </source>
</evidence>
<keyword evidence="5 8" id="KW-0812">Transmembrane</keyword>
<proteinExistence type="inferred from homology"/>
<dbReference type="EMBL" id="JBEHZE010000001">
    <property type="protein sequence ID" value="MEX6633848.1"/>
    <property type="molecule type" value="Genomic_DNA"/>
</dbReference>
<dbReference type="Proteomes" id="UP001560685">
    <property type="component" value="Unassembled WGS sequence"/>
</dbReference>
<dbReference type="PANTHER" id="PTHR30269">
    <property type="entry name" value="TRANSMEMBRANE PROTEIN YFCA"/>
    <property type="match status" value="1"/>
</dbReference>
<organism evidence="9 10">
    <name type="scientific">Hyphococcus lacteus</name>
    <dbReference type="NCBI Taxonomy" id="3143536"/>
    <lineage>
        <taxon>Bacteria</taxon>
        <taxon>Pseudomonadati</taxon>
        <taxon>Pseudomonadota</taxon>
        <taxon>Alphaproteobacteria</taxon>
        <taxon>Parvularculales</taxon>
        <taxon>Parvularculaceae</taxon>
        <taxon>Hyphococcus</taxon>
    </lineage>
</organism>
<evidence type="ECO:0000256" key="4">
    <source>
        <dbReference type="ARBA" id="ARBA00022475"/>
    </source>
</evidence>
<feature type="transmembrane region" description="Helical" evidence="8">
    <location>
        <begin position="203"/>
        <end position="225"/>
    </location>
</feature>
<evidence type="ECO:0000256" key="7">
    <source>
        <dbReference type="ARBA" id="ARBA00023136"/>
    </source>
</evidence>
<evidence type="ECO:0000256" key="6">
    <source>
        <dbReference type="ARBA" id="ARBA00022989"/>
    </source>
</evidence>
<comment type="caution">
    <text evidence="9">The sequence shown here is derived from an EMBL/GenBank/DDBJ whole genome shotgun (WGS) entry which is preliminary data.</text>
</comment>
<comment type="subcellular location">
    <subcellularLocation>
        <location evidence="1 8">Cell membrane</location>
        <topology evidence="1 8">Multi-pass membrane protein</topology>
    </subcellularLocation>
</comment>
<evidence type="ECO:0000256" key="5">
    <source>
        <dbReference type="ARBA" id="ARBA00022692"/>
    </source>
</evidence>
<keyword evidence="7 8" id="KW-0472">Membrane</keyword>
<feature type="transmembrane region" description="Helical" evidence="8">
    <location>
        <begin position="76"/>
        <end position="96"/>
    </location>
</feature>
<evidence type="ECO:0000256" key="3">
    <source>
        <dbReference type="ARBA" id="ARBA00022448"/>
    </source>
</evidence>
<dbReference type="Pfam" id="PF01925">
    <property type="entry name" value="TauE"/>
    <property type="match status" value="1"/>
</dbReference>
<comment type="similarity">
    <text evidence="2 8">Belongs to the 4-toluene sulfonate uptake permease (TSUP) (TC 2.A.102) family.</text>
</comment>
<reference evidence="9 10" key="1">
    <citation type="submission" date="2024-05" db="EMBL/GenBank/DDBJ databases">
        <title>Three bacterial strains, DH-69, EH-24, and ECK-19 isolated from coastal sediments.</title>
        <authorList>
            <person name="Ye Y.-Q."/>
            <person name="Du Z.-J."/>
        </authorList>
    </citation>
    <scope>NUCLEOTIDE SEQUENCE [LARGE SCALE GENOMIC DNA]</scope>
    <source>
        <strain evidence="9 10">ECK-19</strain>
    </source>
</reference>
<feature type="transmembrane region" description="Helical" evidence="8">
    <location>
        <begin position="102"/>
        <end position="123"/>
    </location>
</feature>
<feature type="transmembrane region" description="Helical" evidence="8">
    <location>
        <begin position="231"/>
        <end position="250"/>
    </location>
</feature>
<keyword evidence="3" id="KW-0813">Transport</keyword>